<protein>
    <recommendedName>
        <fullName evidence="2">F-box domain-containing protein</fullName>
    </recommendedName>
</protein>
<dbReference type="Gene3D" id="3.80.10.10">
    <property type="entry name" value="Ribonuclease Inhibitor"/>
    <property type="match status" value="1"/>
</dbReference>
<dbReference type="VEuPathDB" id="VectorBase:MDOMA2_003954"/>
<dbReference type="VEuPathDB" id="VectorBase:MDOA009835"/>
<dbReference type="AlphaFoldDB" id="A0A1I8MYX6"/>
<dbReference type="GO" id="GO:0019005">
    <property type="term" value="C:SCF ubiquitin ligase complex"/>
    <property type="evidence" value="ECO:0007669"/>
    <property type="project" value="TreeGrafter"/>
</dbReference>
<dbReference type="PANTHER" id="PTHR13318">
    <property type="entry name" value="PARTNER OF PAIRED, ISOFORM B-RELATED"/>
    <property type="match status" value="1"/>
</dbReference>
<organism evidence="1">
    <name type="scientific">Musca domestica</name>
    <name type="common">House fly</name>
    <dbReference type="NCBI Taxonomy" id="7370"/>
    <lineage>
        <taxon>Eukaryota</taxon>
        <taxon>Metazoa</taxon>
        <taxon>Ecdysozoa</taxon>
        <taxon>Arthropoda</taxon>
        <taxon>Hexapoda</taxon>
        <taxon>Insecta</taxon>
        <taxon>Pterygota</taxon>
        <taxon>Neoptera</taxon>
        <taxon>Endopterygota</taxon>
        <taxon>Diptera</taxon>
        <taxon>Brachycera</taxon>
        <taxon>Muscomorpha</taxon>
        <taxon>Muscoidea</taxon>
        <taxon>Muscidae</taxon>
        <taxon>Musca</taxon>
    </lineage>
</organism>
<evidence type="ECO:0000313" key="1">
    <source>
        <dbReference type="EnsemblMetazoa" id="MDOA009835-PA"/>
    </source>
</evidence>
<dbReference type="OrthoDB" id="10257471at2759"/>
<dbReference type="EnsemblMetazoa" id="MDOA009835-RA">
    <property type="protein sequence ID" value="MDOA009835-PA"/>
    <property type="gene ID" value="MDOA009835"/>
</dbReference>
<dbReference type="GO" id="GO:0031146">
    <property type="term" value="P:SCF-dependent proteasomal ubiquitin-dependent protein catabolic process"/>
    <property type="evidence" value="ECO:0007669"/>
    <property type="project" value="TreeGrafter"/>
</dbReference>
<gene>
    <name evidence="1" type="primary">101895784</name>
</gene>
<dbReference type="InterPro" id="IPR032675">
    <property type="entry name" value="LRR_dom_sf"/>
</dbReference>
<name>A0A1I8MYX6_MUSDO</name>
<sequence>MNGFESIANNCEIQIYIYKLLTFKDQLRLARVSEGLRCVFERFIWPVKYEKLTVAEIFPNYVVTNETIANGLLMTADVFIEFLNFYSQQVHELTSYSHWDLKQFKNLTTLKCCVDLCWLELLQSVANNIPGLENIYLLSYNQDHKVYFTPYMVIHMFGAITDGFVSVEFVESLLRMKHLKRISLDYRCDFPIIRIGCDDFFRLIYQLPMEVLELSFVVEPENPADEIPQPPPTAIYPLQLKSLKITTTLDRNKWSKNYDKFMAIFQNLKSLNLRMIDGITEEILNTICQACPSLESLTIQRSTFFDINSLRLPGHLEKLNIEFCYGLSYGNLKEILTCPHLREYISIGTTYKGDFENFSISGTIQKLALGGVPMQEFYLAYAHNENLQHLAWIPSNRDNSNLFHMARGVPPNLTTLQMKCCQVIMESLQQMTHLQSLDTWLVQPFQTSYILQLLRLPALQHLTLRIEDMQFNSPIPAAEEELLTNVIHLKLFYSKRFATDLDFWLDLFRHNTKMTMAISPYPDTEDSLRSLINHAKFPKSLKRLFLFGFTIKCDDLRRNFESTIKSIVYHRNVFDDPEDDRFFIVLRRG</sequence>
<dbReference type="KEGG" id="mde:101895784"/>
<evidence type="ECO:0008006" key="2">
    <source>
        <dbReference type="Google" id="ProtNLM"/>
    </source>
</evidence>
<dbReference type="PANTHER" id="PTHR13318:SF190">
    <property type="entry name" value="PARTNER OF PAIRED, ISOFORM B"/>
    <property type="match status" value="1"/>
</dbReference>
<dbReference type="RefSeq" id="XP_019893106.2">
    <property type="nucleotide sequence ID" value="XM_020037547.2"/>
</dbReference>
<proteinExistence type="predicted"/>
<reference evidence="1" key="1">
    <citation type="submission" date="2020-05" db="UniProtKB">
        <authorList>
            <consortium name="EnsemblMetazoa"/>
        </authorList>
    </citation>
    <scope>IDENTIFICATION</scope>
    <source>
        <strain evidence="1">Aabys</strain>
    </source>
</reference>
<dbReference type="SUPFAM" id="SSF52047">
    <property type="entry name" value="RNI-like"/>
    <property type="match status" value="1"/>
</dbReference>
<accession>A0A1I8MYX6</accession>